<name>A0A094YMT1_9PROT</name>
<dbReference type="PATRIC" id="fig|104102.7.peg.2659"/>
<organism evidence="1 2">
    <name type="scientific">Acetobacter tropicalis</name>
    <dbReference type="NCBI Taxonomy" id="104102"/>
    <lineage>
        <taxon>Bacteria</taxon>
        <taxon>Pseudomonadati</taxon>
        <taxon>Pseudomonadota</taxon>
        <taxon>Alphaproteobacteria</taxon>
        <taxon>Acetobacterales</taxon>
        <taxon>Acetobacteraceae</taxon>
        <taxon>Acetobacter</taxon>
    </lineage>
</organism>
<proteinExistence type="predicted"/>
<comment type="caution">
    <text evidence="1">The sequence shown here is derived from an EMBL/GenBank/DDBJ whole genome shotgun (WGS) entry which is preliminary data.</text>
</comment>
<evidence type="ECO:0000313" key="1">
    <source>
        <dbReference type="EMBL" id="KGB21929.1"/>
    </source>
</evidence>
<dbReference type="Proteomes" id="UP000029448">
    <property type="component" value="Unassembled WGS sequence"/>
</dbReference>
<evidence type="ECO:0000313" key="2">
    <source>
        <dbReference type="Proteomes" id="UP000029448"/>
    </source>
</evidence>
<gene>
    <name evidence="1" type="ORF">AtDm6_2695</name>
</gene>
<keyword evidence="2" id="KW-1185">Reference proteome</keyword>
<reference evidence="1 2" key="1">
    <citation type="submission" date="2014-06" db="EMBL/GenBank/DDBJ databases">
        <title>Functional and comparative genomic analyses of the Drosophila gut microbiota identify candidate symbiosis factors.</title>
        <authorList>
            <person name="Newell P.D."/>
            <person name="Chaston J.M."/>
            <person name="Douglas A.E."/>
        </authorList>
    </citation>
    <scope>NUCLEOTIDE SEQUENCE [LARGE SCALE GENOMIC DNA]</scope>
    <source>
        <strain evidence="1 2">DmCS_006</strain>
    </source>
</reference>
<dbReference type="EMBL" id="JOKM01000093">
    <property type="protein sequence ID" value="KGB21929.1"/>
    <property type="molecule type" value="Genomic_DNA"/>
</dbReference>
<sequence>MLLSVFIFENTLVCLGQFLCWQRHWAVRCRTARHRPLWNLRQNQQRMILYETNRRRT</sequence>
<protein>
    <submittedName>
        <fullName evidence="1">Uncharacterized protein</fullName>
    </submittedName>
</protein>
<dbReference type="AlphaFoldDB" id="A0A094YMT1"/>
<dbReference type="STRING" id="104102.AtDm6_2695"/>
<accession>A0A094YMT1</accession>